<feature type="compositionally biased region" description="Polar residues" evidence="5">
    <location>
        <begin position="320"/>
        <end position="333"/>
    </location>
</feature>
<evidence type="ECO:0000256" key="1">
    <source>
        <dbReference type="ARBA" id="ARBA00008175"/>
    </source>
</evidence>
<evidence type="ECO:0000259" key="6">
    <source>
        <dbReference type="Pfam" id="PF16546"/>
    </source>
</evidence>
<keyword evidence="3 4" id="KW-0802">TPR repeat</keyword>
<proteinExistence type="inferred from homology"/>
<accession>A0A819N4U0</accession>
<dbReference type="GO" id="GO:0072380">
    <property type="term" value="C:TRC complex"/>
    <property type="evidence" value="ECO:0007669"/>
    <property type="project" value="TreeGrafter"/>
</dbReference>
<dbReference type="GO" id="GO:0016020">
    <property type="term" value="C:membrane"/>
    <property type="evidence" value="ECO:0007669"/>
    <property type="project" value="TreeGrafter"/>
</dbReference>
<feature type="region of interest" description="Disordered" evidence="5">
    <location>
        <begin position="320"/>
        <end position="342"/>
    </location>
</feature>
<dbReference type="Gene3D" id="1.25.40.10">
    <property type="entry name" value="Tetratricopeptide repeat domain"/>
    <property type="match status" value="1"/>
</dbReference>
<dbReference type="AlphaFoldDB" id="A0A819N4U0"/>
<dbReference type="InterPro" id="IPR032374">
    <property type="entry name" value="SGTA_dimer"/>
</dbReference>
<dbReference type="SMART" id="SM00028">
    <property type="entry name" value="TPR"/>
    <property type="match status" value="3"/>
</dbReference>
<feature type="domain" description="SGTA homodimerisation" evidence="6">
    <location>
        <begin position="10"/>
        <end position="61"/>
    </location>
</feature>
<gene>
    <name evidence="7" type="ORF">OKA104_LOCUS29093</name>
</gene>
<evidence type="ECO:0000256" key="3">
    <source>
        <dbReference type="ARBA" id="ARBA00022803"/>
    </source>
</evidence>
<dbReference type="PROSITE" id="PS50005">
    <property type="entry name" value="TPR"/>
    <property type="match status" value="2"/>
</dbReference>
<dbReference type="SUPFAM" id="SSF48452">
    <property type="entry name" value="TPR-like"/>
    <property type="match status" value="1"/>
</dbReference>
<dbReference type="Proteomes" id="UP000663881">
    <property type="component" value="Unassembled WGS sequence"/>
</dbReference>
<dbReference type="GO" id="GO:0006620">
    <property type="term" value="P:post-translational protein targeting to endoplasmic reticulum membrane"/>
    <property type="evidence" value="ECO:0007669"/>
    <property type="project" value="TreeGrafter"/>
</dbReference>
<dbReference type="EMBL" id="CAJOAY010002914">
    <property type="protein sequence ID" value="CAF3988877.1"/>
    <property type="molecule type" value="Genomic_DNA"/>
</dbReference>
<reference evidence="7" key="1">
    <citation type="submission" date="2021-02" db="EMBL/GenBank/DDBJ databases">
        <authorList>
            <person name="Nowell W R."/>
        </authorList>
    </citation>
    <scope>NUCLEOTIDE SEQUENCE</scope>
</reference>
<dbReference type="InterPro" id="IPR047150">
    <property type="entry name" value="SGT"/>
</dbReference>
<dbReference type="InterPro" id="IPR019734">
    <property type="entry name" value="TPR_rpt"/>
</dbReference>
<dbReference type="GO" id="GO:0060090">
    <property type="term" value="F:molecular adaptor activity"/>
    <property type="evidence" value="ECO:0007669"/>
    <property type="project" value="TreeGrafter"/>
</dbReference>
<protein>
    <recommendedName>
        <fullName evidence="6">SGTA homodimerisation domain-containing protein</fullName>
    </recommendedName>
</protein>
<evidence type="ECO:0000256" key="4">
    <source>
        <dbReference type="PROSITE-ProRule" id="PRU00339"/>
    </source>
</evidence>
<evidence type="ECO:0000313" key="8">
    <source>
        <dbReference type="Proteomes" id="UP000663881"/>
    </source>
</evidence>
<sequence>LSMAQEQFAKQRLIYSILKFLDREIQAESVNAERRESIEVAVQCLETAFDVSLANPQNDLTRSPTIDLLSLVSNKSSMNVPITDDMRQQADKFKNQGNEFVKQEKYKEALEAYNSAIQIDPNNAIYYCNRAAAHNKLNNNEQALNDCFRSIEIDSNYSKAYGRLGVIYLSLDKVHEALDAYRKAHTLEPANDNYKQSIKLCEDRLNGAAAASNAMPSGVPPTLSSMFGLLLGGGGAAGGAGGPDMMSLLSNPALMNMASQFVQNPQVQGLMANLVTNLSGQEGGQVGLETLLQTGQRMAGALSANNPELIESLRRNIGNATQQNRDNNSPSDSDQNRPPPSS</sequence>
<dbReference type="Gene3D" id="1.20.5.420">
    <property type="entry name" value="Immunoglobulin FC, subunit C"/>
    <property type="match status" value="1"/>
</dbReference>
<dbReference type="PANTHER" id="PTHR45831:SF2">
    <property type="entry name" value="LD24721P"/>
    <property type="match status" value="1"/>
</dbReference>
<evidence type="ECO:0000256" key="5">
    <source>
        <dbReference type="SAM" id="MobiDB-lite"/>
    </source>
</evidence>
<dbReference type="PROSITE" id="PS50293">
    <property type="entry name" value="TPR_REGION"/>
    <property type="match status" value="2"/>
</dbReference>
<feature type="repeat" description="TPR" evidence="4">
    <location>
        <begin position="158"/>
        <end position="191"/>
    </location>
</feature>
<feature type="non-terminal residue" evidence="7">
    <location>
        <position position="342"/>
    </location>
</feature>
<dbReference type="InterPro" id="IPR011990">
    <property type="entry name" value="TPR-like_helical_dom_sf"/>
</dbReference>
<evidence type="ECO:0000313" key="7">
    <source>
        <dbReference type="EMBL" id="CAF3988877.1"/>
    </source>
</evidence>
<comment type="similarity">
    <text evidence="1">Belongs to the SGT family.</text>
</comment>
<keyword evidence="2" id="KW-0677">Repeat</keyword>
<dbReference type="Pfam" id="PF16546">
    <property type="entry name" value="SGTA_dimer"/>
    <property type="match status" value="1"/>
</dbReference>
<feature type="repeat" description="TPR" evidence="4">
    <location>
        <begin position="90"/>
        <end position="123"/>
    </location>
</feature>
<dbReference type="Pfam" id="PF13414">
    <property type="entry name" value="TPR_11"/>
    <property type="match status" value="1"/>
</dbReference>
<organism evidence="7 8">
    <name type="scientific">Adineta steineri</name>
    <dbReference type="NCBI Taxonomy" id="433720"/>
    <lineage>
        <taxon>Eukaryota</taxon>
        <taxon>Metazoa</taxon>
        <taxon>Spiralia</taxon>
        <taxon>Gnathifera</taxon>
        <taxon>Rotifera</taxon>
        <taxon>Eurotatoria</taxon>
        <taxon>Bdelloidea</taxon>
        <taxon>Adinetida</taxon>
        <taxon>Adinetidae</taxon>
        <taxon>Adineta</taxon>
    </lineage>
</organism>
<dbReference type="PANTHER" id="PTHR45831">
    <property type="entry name" value="LD24721P"/>
    <property type="match status" value="1"/>
</dbReference>
<comment type="caution">
    <text evidence="7">The sequence shown here is derived from an EMBL/GenBank/DDBJ whole genome shotgun (WGS) entry which is preliminary data.</text>
</comment>
<dbReference type="Pfam" id="PF00515">
    <property type="entry name" value="TPR_1"/>
    <property type="match status" value="1"/>
</dbReference>
<evidence type="ECO:0000256" key="2">
    <source>
        <dbReference type="ARBA" id="ARBA00022737"/>
    </source>
</evidence>
<name>A0A819N4U0_9BILA</name>